<feature type="transmembrane region" description="Helical" evidence="2">
    <location>
        <begin position="1961"/>
        <end position="1982"/>
    </location>
</feature>
<feature type="compositionally biased region" description="Pro residues" evidence="1">
    <location>
        <begin position="1825"/>
        <end position="1841"/>
    </location>
</feature>
<evidence type="ECO:0000313" key="3">
    <source>
        <dbReference type="EMBL" id="PNW84494.1"/>
    </source>
</evidence>
<gene>
    <name evidence="3" type="ORF">CHLRE_03g145987v5</name>
</gene>
<feature type="region of interest" description="Disordered" evidence="1">
    <location>
        <begin position="1421"/>
        <end position="1455"/>
    </location>
</feature>
<feature type="region of interest" description="Disordered" evidence="1">
    <location>
        <begin position="345"/>
        <end position="371"/>
    </location>
</feature>
<evidence type="ECO:0000313" key="4">
    <source>
        <dbReference type="Proteomes" id="UP000006906"/>
    </source>
</evidence>
<keyword evidence="4" id="KW-1185">Reference proteome</keyword>
<dbReference type="OrthoDB" id="552173at2759"/>
<feature type="compositionally biased region" description="Low complexity" evidence="1">
    <location>
        <begin position="1815"/>
        <end position="1824"/>
    </location>
</feature>
<accession>A0A2K3DVE9</accession>
<feature type="region of interest" description="Disordered" evidence="1">
    <location>
        <begin position="1069"/>
        <end position="1103"/>
    </location>
</feature>
<feature type="compositionally biased region" description="Gly residues" evidence="1">
    <location>
        <begin position="473"/>
        <end position="484"/>
    </location>
</feature>
<feature type="region of interest" description="Disordered" evidence="1">
    <location>
        <begin position="450"/>
        <end position="503"/>
    </location>
</feature>
<feature type="compositionally biased region" description="Low complexity" evidence="1">
    <location>
        <begin position="1259"/>
        <end position="1287"/>
    </location>
</feature>
<dbReference type="RefSeq" id="XP_042925568.1">
    <property type="nucleotide sequence ID" value="XM_043060439.1"/>
</dbReference>
<dbReference type="STRING" id="3055.A0A2K3DVE9"/>
<feature type="compositionally biased region" description="Low complexity" evidence="1">
    <location>
        <begin position="1200"/>
        <end position="1213"/>
    </location>
</feature>
<evidence type="ECO:0000256" key="2">
    <source>
        <dbReference type="SAM" id="Phobius"/>
    </source>
</evidence>
<proteinExistence type="predicted"/>
<dbReference type="InParanoid" id="A0A2K3DVE9"/>
<dbReference type="PANTHER" id="PTHR48126">
    <property type="entry name" value="RE24507P"/>
    <property type="match status" value="1"/>
</dbReference>
<dbReference type="InterPro" id="IPR036770">
    <property type="entry name" value="Ankyrin_rpt-contain_sf"/>
</dbReference>
<dbReference type="PANTHER" id="PTHR48126:SF1">
    <property type="entry name" value="PROTEIN PFC0760C-LIKE"/>
    <property type="match status" value="1"/>
</dbReference>
<dbReference type="SUPFAM" id="SSF48403">
    <property type="entry name" value="Ankyrin repeat"/>
    <property type="match status" value="1"/>
</dbReference>
<sequence>MSLMLQSFEAPSREDNAQERAAGTPSQDMTIPGANVGLGVHVSDGEESVFLSSSVESSGEGWDEPGPGAELVVSGVSAVGSTASVPEPLVQGTALAGAGNTAPFNSSGFLQSPLTTLRTAAAGSQRALAGRSSTTGPASGRALGTPPGALSHHSLPANTTTAGAGGSPAPAPAPAPARAAAASLRPRAPLLWRLFPRCIRAGRQECCIAAEVTLPVAPSDCSVTAVRDGRPLAVRLEFLTDRQAVGDEGGDQEGADLSGGGGGGAALRRRRAARDVLRMLRPQQPDSELVLIWLVPGEAAGMVLIELHARIHDVMAGRGAGAAAATGAEAGAGVAGGAGAGTSRFAGAGGQAREDDGEGSGVANGPLHPASTGWLRTAWRSGAMPGQTRPGSLSASAAAGGVGGVGVSGGGVVGVDDTVQLGAPMALSAGAMEVGLYAAAGRRRAGATGLQPRAAGGAAAGVHSSTERLARLDGGGSGSGGTGSAGTTSTGSGGSDRRRAQSSYSTCSSGALTLVVVPDAGMEAEVCGLLSQQYQQTPLPVCGGAAAGIATGPGAAEPEATAAASGAAAGGGANAAGGVMVGGMLPGDCGVDEDDDDARARERFLWDLGAWLEFSNEQAALRRHAAAEAAEAAAMAAAMREATSGSRGIPTYTPLLRPSADGIVDYFASPLAEGGGNASAASAAASVAAPGVEAAAAARNMTPGMQGSLPRTALELLGFACSRGWAAVSTHIVLGLMDMGLSMTAINAAVQAAHGWSALHLAAASGSPELMGMMALWRSYGAGAAAGAAGAGAAGAGTAAGEIVGADEGELRDTAAAAAAAGGGGSARRRGGDVAEEWRAMVAAPGPGGLTPLHLAAVLPAPAAAALDLLSGLAAEALPAWFSVAARDGCTPAHYASRAGNSHLNDHALLCLALGLGTAALDVELGAAAGGAGRGTEGAGVGAGGQGQWGTSSVMQEVLPYYPDLQADMAAPSLTHTDSIELWTEPAGSTSGGGAGVGGGGAAAAAGVDNVSSGGGGSDGGTYNDLQAAAAAFAAMRNGSAAGSGVVRAPVSGTPAAGSNDSIAAAQIGPGPVLITSPGTSGGGGGGHSDGGGSGSGQAQLLSSAMRAAAQRWATAAAAAAAASATRGVNTRRPPSTGHLRVTGDGDSSRSGSRSAVAEATLLLPPPPQPLLPHLPPPLPPPPPPPPPPQQQHEQPQRVSSNNGDDAGSDSSSRTLETSLSFNRDDTDADGDAGASHAARRSDQQPQPQDPPPGHRRVLASLVAGAAAAGSAAAGPRAAGAEDADFGFGVRNRRRGDQEERLANLRTAWNWRGERSLATAAAFGAPPVTGSASTPAAPGAATGVGAASPVPGVAGADGYMTYTTAAAAAASTAFTAAGAAAAESESWWSEPWGSNARRTWPDPNTIISGLLERVSPVASAHGSFSPATSPWRSPSTTPVPSNSANNTSAPAAGLGGHTRGLAAAAAAAAQPAWSPRMAAAAAAAAPPPPLFSPPHSAQGGVSSVLWAALAAGMDEGAVAEAAAAAAAAMAAGGAAAIAAATGVPLGRLSGGGSGPSWGSVDVSASPRPVTLPPVLRLCSPTHTPSASRSNVLQPGPPLHASPGHHGRGSQGSNRHVDAAVDALCASSLVSAAASAAAAAAARSGAGGSLPARRGVRRAISTAAAIAGGGGGGGTAQSAGAGSVESGLPVVWDGVVPGSGAACSLSGSRRGSSVPGSHEALSGSGGALAEAPPRVAGSAASSCSAPSAASAASGGDSAPPARLLGAAPPAALMSEVAAQRLADILAHVQLHERQRLVTGGPATVGAGAAAVTGVAGPAQLHDQPSGPRPLSQPPPPPPPQQPLEPDQAQAQARHAPPPLAPGATDTATAAAAATAVTAAVCLGADVHAPPGAGGEHEEAASDAVAAAATPVVAAPQLQHLALRGVMTGVAPGAAAWTAAAVVVAAMLLPQLQALASDVLPRLLGSGGATTALVALMALVAARLMPRRLGAAREVPN</sequence>
<feature type="compositionally biased region" description="Polar residues" evidence="1">
    <location>
        <begin position="1580"/>
        <end position="1592"/>
    </location>
</feature>
<name>A0A2K3DVE9_CHLRE</name>
<reference evidence="3 4" key="1">
    <citation type="journal article" date="2007" name="Science">
        <title>The Chlamydomonas genome reveals the evolution of key animal and plant functions.</title>
        <authorList>
            <person name="Merchant S.S."/>
            <person name="Prochnik S.E."/>
            <person name="Vallon O."/>
            <person name="Harris E.H."/>
            <person name="Karpowicz S.J."/>
            <person name="Witman G.B."/>
            <person name="Terry A."/>
            <person name="Salamov A."/>
            <person name="Fritz-Laylin L.K."/>
            <person name="Marechal-Drouard L."/>
            <person name="Marshall W.F."/>
            <person name="Qu L.H."/>
            <person name="Nelson D.R."/>
            <person name="Sanderfoot A.A."/>
            <person name="Spalding M.H."/>
            <person name="Kapitonov V.V."/>
            <person name="Ren Q."/>
            <person name="Ferris P."/>
            <person name="Lindquist E."/>
            <person name="Shapiro H."/>
            <person name="Lucas S.M."/>
            <person name="Grimwood J."/>
            <person name="Schmutz J."/>
            <person name="Cardol P."/>
            <person name="Cerutti H."/>
            <person name="Chanfreau G."/>
            <person name="Chen C.L."/>
            <person name="Cognat V."/>
            <person name="Croft M.T."/>
            <person name="Dent R."/>
            <person name="Dutcher S."/>
            <person name="Fernandez E."/>
            <person name="Fukuzawa H."/>
            <person name="Gonzalez-Ballester D."/>
            <person name="Gonzalez-Halphen D."/>
            <person name="Hallmann A."/>
            <person name="Hanikenne M."/>
            <person name="Hippler M."/>
            <person name="Inwood W."/>
            <person name="Jabbari K."/>
            <person name="Kalanon M."/>
            <person name="Kuras R."/>
            <person name="Lefebvre P.A."/>
            <person name="Lemaire S.D."/>
            <person name="Lobanov A.V."/>
            <person name="Lohr M."/>
            <person name="Manuell A."/>
            <person name="Meier I."/>
            <person name="Mets L."/>
            <person name="Mittag M."/>
            <person name="Mittelmeier T."/>
            <person name="Moroney J.V."/>
            <person name="Moseley J."/>
            <person name="Napoli C."/>
            <person name="Nedelcu A.M."/>
            <person name="Niyogi K."/>
            <person name="Novoselov S.V."/>
            <person name="Paulsen I.T."/>
            <person name="Pazour G."/>
            <person name="Purton S."/>
            <person name="Ral J.P."/>
            <person name="Riano-Pachon D.M."/>
            <person name="Riekhof W."/>
            <person name="Rymarquis L."/>
            <person name="Schroda M."/>
            <person name="Stern D."/>
            <person name="Umen J."/>
            <person name="Willows R."/>
            <person name="Wilson N."/>
            <person name="Zimmer S.L."/>
            <person name="Allmer J."/>
            <person name="Balk J."/>
            <person name="Bisova K."/>
            <person name="Chen C.J."/>
            <person name="Elias M."/>
            <person name="Gendler K."/>
            <person name="Hauser C."/>
            <person name="Lamb M.R."/>
            <person name="Ledford H."/>
            <person name="Long J.C."/>
            <person name="Minagawa J."/>
            <person name="Page M.D."/>
            <person name="Pan J."/>
            <person name="Pootakham W."/>
            <person name="Roje S."/>
            <person name="Rose A."/>
            <person name="Stahlberg E."/>
            <person name="Terauchi A.M."/>
            <person name="Yang P."/>
            <person name="Ball S."/>
            <person name="Bowler C."/>
            <person name="Dieckmann C.L."/>
            <person name="Gladyshev V.N."/>
            <person name="Green P."/>
            <person name="Jorgensen R."/>
            <person name="Mayfield S."/>
            <person name="Mueller-Roeber B."/>
            <person name="Rajamani S."/>
            <person name="Sayre R.T."/>
            <person name="Brokstein P."/>
            <person name="Dubchak I."/>
            <person name="Goodstein D."/>
            <person name="Hornick L."/>
            <person name="Huang Y.W."/>
            <person name="Jhaveri J."/>
            <person name="Luo Y."/>
            <person name="Martinez D."/>
            <person name="Ngau W.C."/>
            <person name="Otillar B."/>
            <person name="Poliakov A."/>
            <person name="Porter A."/>
            <person name="Szajkowski L."/>
            <person name="Werner G."/>
            <person name="Zhou K."/>
            <person name="Grigoriev I.V."/>
            <person name="Rokhsar D.S."/>
            <person name="Grossman A.R."/>
        </authorList>
    </citation>
    <scope>NUCLEOTIDE SEQUENCE [LARGE SCALE GENOMIC DNA]</scope>
    <source>
        <strain evidence="4">CC-503</strain>
    </source>
</reference>
<feature type="region of interest" description="Disordered" evidence="1">
    <location>
        <begin position="245"/>
        <end position="266"/>
    </location>
</feature>
<dbReference type="Proteomes" id="UP000006906">
    <property type="component" value="Chromosome 3"/>
</dbReference>
<feature type="region of interest" description="Disordered" evidence="1">
    <location>
        <begin position="1815"/>
        <end position="1865"/>
    </location>
</feature>
<dbReference type="Gene3D" id="1.25.40.20">
    <property type="entry name" value="Ankyrin repeat-containing domain"/>
    <property type="match status" value="1"/>
</dbReference>
<keyword evidence="2" id="KW-0472">Membrane</keyword>
<feature type="compositionally biased region" description="Gly residues" evidence="1">
    <location>
        <begin position="1080"/>
        <end position="1096"/>
    </location>
</feature>
<feature type="region of interest" description="Disordered" evidence="1">
    <location>
        <begin position="1124"/>
        <end position="1287"/>
    </location>
</feature>
<feature type="region of interest" description="Disordered" evidence="1">
    <location>
        <begin position="1703"/>
        <end position="1759"/>
    </location>
</feature>
<dbReference type="ExpressionAtlas" id="A0A2K3DVE9">
    <property type="expression patterns" value="baseline and differential"/>
</dbReference>
<organism evidence="3 4">
    <name type="scientific">Chlamydomonas reinhardtii</name>
    <name type="common">Chlamydomonas smithii</name>
    <dbReference type="NCBI Taxonomy" id="3055"/>
    <lineage>
        <taxon>Eukaryota</taxon>
        <taxon>Viridiplantae</taxon>
        <taxon>Chlorophyta</taxon>
        <taxon>core chlorophytes</taxon>
        <taxon>Chlorophyceae</taxon>
        <taxon>CS clade</taxon>
        <taxon>Chlamydomonadales</taxon>
        <taxon>Chlamydomonadaceae</taxon>
        <taxon>Chlamydomonas</taxon>
    </lineage>
</organism>
<feature type="compositionally biased region" description="Pro residues" evidence="1">
    <location>
        <begin position="1164"/>
        <end position="1190"/>
    </location>
</feature>
<dbReference type="GeneID" id="5721237"/>
<dbReference type="EMBL" id="CM008964">
    <property type="protein sequence ID" value="PNW84494.1"/>
    <property type="molecule type" value="Genomic_DNA"/>
</dbReference>
<dbReference type="KEGG" id="cre:CHLRE_03g145987v5"/>
<feature type="compositionally biased region" description="Low complexity" evidence="1">
    <location>
        <begin position="450"/>
        <end position="461"/>
    </location>
</feature>
<feature type="region of interest" description="Disordered" evidence="1">
    <location>
        <begin position="1"/>
        <end position="31"/>
    </location>
</feature>
<keyword evidence="2" id="KW-1133">Transmembrane helix</keyword>
<protein>
    <submittedName>
        <fullName evidence="3">Uncharacterized protein</fullName>
    </submittedName>
</protein>
<keyword evidence="2" id="KW-0812">Transmembrane</keyword>
<feature type="compositionally biased region" description="Low complexity" evidence="1">
    <location>
        <begin position="1842"/>
        <end position="1853"/>
    </location>
</feature>
<feature type="region of interest" description="Disordered" evidence="1">
    <location>
        <begin position="121"/>
        <end position="180"/>
    </location>
</feature>
<evidence type="ECO:0000256" key="1">
    <source>
        <dbReference type="SAM" id="MobiDB-lite"/>
    </source>
</evidence>
<feature type="compositionally biased region" description="Low complexity" evidence="1">
    <location>
        <begin position="1433"/>
        <end position="1452"/>
    </location>
</feature>
<feature type="region of interest" description="Disordered" evidence="1">
    <location>
        <begin position="1573"/>
        <end position="1613"/>
    </location>
</feature>
<dbReference type="Gramene" id="PNW84494">
    <property type="protein sequence ID" value="PNW84494"/>
    <property type="gene ID" value="CHLRE_03g145987v5"/>
</dbReference>